<dbReference type="PROSITE" id="PS51198">
    <property type="entry name" value="UVRD_HELICASE_ATP_BIND"/>
    <property type="match status" value="1"/>
</dbReference>
<keyword evidence="6 15" id="KW-0347">Helicase</keyword>
<keyword evidence="5 15" id="KW-0378">Hydrolase</keyword>
<keyword evidence="2 15" id="KW-0479">Metal-binding</keyword>
<dbReference type="Pfam" id="PF13361">
    <property type="entry name" value="UvrD_C"/>
    <property type="match status" value="1"/>
</dbReference>
<evidence type="ECO:0000313" key="21">
    <source>
        <dbReference type="Proteomes" id="UP000320359"/>
    </source>
</evidence>
<dbReference type="GO" id="GO:0043138">
    <property type="term" value="F:3'-5' DNA helicase activity"/>
    <property type="evidence" value="ECO:0007669"/>
    <property type="project" value="UniProtKB-UniRule"/>
</dbReference>
<evidence type="ECO:0000256" key="15">
    <source>
        <dbReference type="HAMAP-Rule" id="MF_01485"/>
    </source>
</evidence>
<keyword evidence="8 15" id="KW-0067">ATP-binding</keyword>
<dbReference type="Pfam" id="PF12705">
    <property type="entry name" value="PDDEXK_1"/>
    <property type="match status" value="1"/>
</dbReference>
<keyword evidence="11 15" id="KW-0234">DNA repair</keyword>
<dbReference type="Gene3D" id="3.90.320.10">
    <property type="match status" value="1"/>
</dbReference>
<comment type="cofactor">
    <cofactor evidence="15">
        <name>Mg(2+)</name>
        <dbReference type="ChEBI" id="CHEBI:18420"/>
    </cofactor>
    <text evidence="15">Binds 1 Mg(2+) ion per subunit.</text>
</comment>
<keyword evidence="4 15" id="KW-0227">DNA damage</keyword>
<dbReference type="PANTHER" id="PTHR11070">
    <property type="entry name" value="UVRD / RECB / PCRA DNA HELICASE FAMILY MEMBER"/>
    <property type="match status" value="1"/>
</dbReference>
<dbReference type="InterPro" id="IPR000212">
    <property type="entry name" value="DNA_helicase_UvrD/REP"/>
</dbReference>
<dbReference type="Pfam" id="PF00580">
    <property type="entry name" value="UvrD-helicase"/>
    <property type="match status" value="1"/>
</dbReference>
<evidence type="ECO:0000256" key="1">
    <source>
        <dbReference type="ARBA" id="ARBA00022722"/>
    </source>
</evidence>
<dbReference type="Gene3D" id="1.10.3170.10">
    <property type="entry name" value="Recbcd, chain B, domain 2"/>
    <property type="match status" value="1"/>
</dbReference>
<comment type="similarity">
    <text evidence="15">Belongs to the helicase family. UvrD subfamily.</text>
</comment>
<keyword evidence="1 15" id="KW-0540">Nuclease</keyword>
<dbReference type="Gene3D" id="1.10.486.10">
    <property type="entry name" value="PCRA, domain 4"/>
    <property type="match status" value="1"/>
</dbReference>
<gene>
    <name evidence="15 20" type="primary">recB</name>
    <name evidence="20" type="ORF">FM042_09720</name>
</gene>
<dbReference type="NCBIfam" id="TIGR00609">
    <property type="entry name" value="recB"/>
    <property type="match status" value="1"/>
</dbReference>
<evidence type="ECO:0000256" key="8">
    <source>
        <dbReference type="ARBA" id="ARBA00022840"/>
    </source>
</evidence>
<feature type="region of interest" description="Nuclease activity, interacts with RecD and RecA" evidence="15">
    <location>
        <begin position="931"/>
        <end position="1238"/>
    </location>
</feature>
<feature type="domain" description="UvrD-like helicase C-terminal" evidence="19">
    <location>
        <begin position="480"/>
        <end position="783"/>
    </location>
</feature>
<dbReference type="HAMAP" id="MF_01485">
    <property type="entry name" value="RecB"/>
    <property type="match status" value="1"/>
</dbReference>
<evidence type="ECO:0000256" key="7">
    <source>
        <dbReference type="ARBA" id="ARBA00022839"/>
    </source>
</evidence>
<evidence type="ECO:0000256" key="3">
    <source>
        <dbReference type="ARBA" id="ARBA00022741"/>
    </source>
</evidence>
<reference evidence="20 21" key="1">
    <citation type="submission" date="2019-07" db="EMBL/GenBank/DDBJ databases">
        <authorList>
            <person name="Yang M."/>
            <person name="Zhao D."/>
            <person name="Xiang H."/>
        </authorList>
    </citation>
    <scope>NUCLEOTIDE SEQUENCE [LARGE SCALE GENOMIC DNA]</scope>
    <source>
        <strain evidence="20 21">IM1326</strain>
    </source>
</reference>
<feature type="active site" description="For nuclease activity" evidence="15">
    <location>
        <position position="1141"/>
    </location>
</feature>
<accession>A0A552X045</accession>
<dbReference type="PANTHER" id="PTHR11070:SF23">
    <property type="entry name" value="RECBCD ENZYME SUBUNIT RECB"/>
    <property type="match status" value="1"/>
</dbReference>
<dbReference type="GO" id="GO:0005524">
    <property type="term" value="F:ATP binding"/>
    <property type="evidence" value="ECO:0007669"/>
    <property type="project" value="UniProtKB-UniRule"/>
</dbReference>
<feature type="region of interest" description="DNA-binding and helicase activity, interacts with RecC" evidence="15">
    <location>
        <begin position="1"/>
        <end position="914"/>
    </location>
</feature>
<dbReference type="GO" id="GO:0005829">
    <property type="term" value="C:cytosol"/>
    <property type="evidence" value="ECO:0007669"/>
    <property type="project" value="TreeGrafter"/>
</dbReference>
<comment type="domain">
    <text evidence="15">The N-terminal DNA-binding domain is a ssDNA-dependent ATPase and has ATP-dependent 3'-5' helicase function. This domain interacts with RecC.</text>
</comment>
<comment type="caution">
    <text evidence="20">The sequence shown here is derived from an EMBL/GenBank/DDBJ whole genome shotgun (WGS) entry which is preliminary data.</text>
</comment>
<dbReference type="RefSeq" id="WP_143236230.1">
    <property type="nucleotide sequence ID" value="NZ_VJWL01000003.1"/>
</dbReference>
<dbReference type="AlphaFoldDB" id="A0A552X045"/>
<dbReference type="SUPFAM" id="SSF52540">
    <property type="entry name" value="P-loop containing nucleoside triphosphate hydrolases"/>
    <property type="match status" value="1"/>
</dbReference>
<organism evidence="20 21">
    <name type="scientific">Aliidiomarina halalkaliphila</name>
    <dbReference type="NCBI Taxonomy" id="2593535"/>
    <lineage>
        <taxon>Bacteria</taxon>
        <taxon>Pseudomonadati</taxon>
        <taxon>Pseudomonadota</taxon>
        <taxon>Gammaproteobacteria</taxon>
        <taxon>Alteromonadales</taxon>
        <taxon>Idiomarinaceae</taxon>
        <taxon>Aliidiomarina</taxon>
    </lineage>
</organism>
<evidence type="ECO:0000256" key="17">
    <source>
        <dbReference type="SAM" id="MobiDB-lite"/>
    </source>
</evidence>
<evidence type="ECO:0000256" key="9">
    <source>
        <dbReference type="ARBA" id="ARBA00022842"/>
    </source>
</evidence>
<comment type="function">
    <text evidence="15">A helicase/nuclease that prepares dsDNA breaks (DSB) for recombinational DNA repair. Binds to DSBs and unwinds DNA via a highly rapid and processive ATP-dependent bidirectional helicase activity. Unwinds dsDNA until it encounters a Chi (crossover hotspot instigator) sequence from the 3' direction. Cuts ssDNA a few nucleotides 3' to the Chi site. The properties and activities of the enzyme are changed at Chi. The Chi-altered holoenzyme produces a long 3'-ssDNA overhang and facilitates RecA-binding to the ssDNA for homologous DNA recombination and repair. Holoenzyme degrades any linearized DNA that is unable to undergo homologous recombination. In the holoenzyme this subunit contributes ATPase, 3'-5' helicase, exonuclease activity and loads RecA onto ssDNA.</text>
</comment>
<comment type="miscellaneous">
    <text evidence="15">In the RecBCD complex, RecB has a slow 3'-5' helicase, an exonuclease activity and loads RecA onto ssDNA, RecD has a fast 5'-3' helicase activity, while RecC stimulates the ATPase and processivity of the RecB helicase and contributes to recognition of the Chi site.</text>
</comment>
<dbReference type="GO" id="GO:0000287">
    <property type="term" value="F:magnesium ion binding"/>
    <property type="evidence" value="ECO:0007669"/>
    <property type="project" value="UniProtKB-UniRule"/>
</dbReference>
<keyword evidence="21" id="KW-1185">Reference proteome</keyword>
<evidence type="ECO:0000256" key="13">
    <source>
        <dbReference type="ARBA" id="ARBA00034617"/>
    </source>
</evidence>
<dbReference type="GO" id="GO:0003677">
    <property type="term" value="F:DNA binding"/>
    <property type="evidence" value="ECO:0007669"/>
    <property type="project" value="UniProtKB-UniRule"/>
</dbReference>
<keyword evidence="10 15" id="KW-0238">DNA-binding</keyword>
<dbReference type="InterPro" id="IPR014017">
    <property type="entry name" value="DNA_helicase_UvrD-like_C"/>
</dbReference>
<evidence type="ECO:0000256" key="6">
    <source>
        <dbReference type="ARBA" id="ARBA00022806"/>
    </source>
</evidence>
<dbReference type="InterPro" id="IPR038726">
    <property type="entry name" value="PDDEXK_AddAB-type"/>
</dbReference>
<keyword evidence="3 15" id="KW-0547">Nucleotide-binding</keyword>
<dbReference type="PROSITE" id="PS51217">
    <property type="entry name" value="UVRD_HELICASE_CTER"/>
    <property type="match status" value="1"/>
</dbReference>
<dbReference type="SUPFAM" id="SSF52980">
    <property type="entry name" value="Restriction endonuclease-like"/>
    <property type="match status" value="1"/>
</dbReference>
<dbReference type="GO" id="GO:0009338">
    <property type="term" value="C:exodeoxyribonuclease V complex"/>
    <property type="evidence" value="ECO:0007669"/>
    <property type="project" value="TreeGrafter"/>
</dbReference>
<dbReference type="InterPro" id="IPR014016">
    <property type="entry name" value="UvrD-like_ATP-bd"/>
</dbReference>
<feature type="binding site" evidence="15">
    <location>
        <position position="1141"/>
    </location>
    <ligand>
        <name>Mg(2+)</name>
        <dbReference type="ChEBI" id="CHEBI:18420"/>
    </ligand>
</feature>
<dbReference type="InterPro" id="IPR027417">
    <property type="entry name" value="P-loop_NTPase"/>
</dbReference>
<dbReference type="GO" id="GO:0016887">
    <property type="term" value="F:ATP hydrolysis activity"/>
    <property type="evidence" value="ECO:0007669"/>
    <property type="project" value="RHEA"/>
</dbReference>
<evidence type="ECO:0000256" key="5">
    <source>
        <dbReference type="ARBA" id="ARBA00022801"/>
    </source>
</evidence>
<evidence type="ECO:0000313" key="20">
    <source>
        <dbReference type="EMBL" id="TRW48438.1"/>
    </source>
</evidence>
<dbReference type="GO" id="GO:0000724">
    <property type="term" value="P:double-strand break repair via homologous recombination"/>
    <property type="evidence" value="ECO:0007669"/>
    <property type="project" value="UniProtKB-UniRule"/>
</dbReference>
<feature type="binding site" evidence="15">
    <location>
        <position position="1008"/>
    </location>
    <ligand>
        <name>Mg(2+)</name>
        <dbReference type="ChEBI" id="CHEBI:18420"/>
    </ligand>
</feature>
<comment type="catalytic activity">
    <reaction evidence="14 15">
        <text>ATP + H2O = ADP + phosphate + H(+)</text>
        <dbReference type="Rhea" id="RHEA:13065"/>
        <dbReference type="ChEBI" id="CHEBI:15377"/>
        <dbReference type="ChEBI" id="CHEBI:15378"/>
        <dbReference type="ChEBI" id="CHEBI:30616"/>
        <dbReference type="ChEBI" id="CHEBI:43474"/>
        <dbReference type="ChEBI" id="CHEBI:456216"/>
        <dbReference type="EC" id="5.6.2.4"/>
    </reaction>
</comment>
<dbReference type="GO" id="GO:0008854">
    <property type="term" value="F:exodeoxyribonuclease V activity"/>
    <property type="evidence" value="ECO:0007669"/>
    <property type="project" value="UniProtKB-EC"/>
</dbReference>
<evidence type="ECO:0000256" key="11">
    <source>
        <dbReference type="ARBA" id="ARBA00023204"/>
    </source>
</evidence>
<comment type="catalytic activity">
    <reaction evidence="15">
        <text>Exonucleolytic cleavage (in the presence of ATP) in either 5'- to 3'- or 3'- to 5'-direction to yield 5'-phosphooligonucleotides.</text>
        <dbReference type="EC" id="3.1.11.5"/>
    </reaction>
</comment>
<evidence type="ECO:0000256" key="4">
    <source>
        <dbReference type="ARBA" id="ARBA00022763"/>
    </source>
</evidence>
<dbReference type="Gene3D" id="3.40.50.300">
    <property type="entry name" value="P-loop containing nucleotide triphosphate hydrolases"/>
    <property type="match status" value="2"/>
</dbReference>
<evidence type="ECO:0000259" key="19">
    <source>
        <dbReference type="PROSITE" id="PS51217"/>
    </source>
</evidence>
<comment type="subunit">
    <text evidence="15">Heterotrimer of RecB, RecC and RecD. All subunits contribute to DNA-binding. Interacts with RecA.</text>
</comment>
<sequence>MSAINLQPLEFPLQGVQLIEASAGTGKTYTLAALYVRLVLAHGRNAVQEPPHGRALLPPQILVVTFTTAATEELRDRIRARLVEAAAVFRGQPSNDAFLQELLNEYDSNDYGRCAAQLQLAAEWMDDAAIFTIHGWCQRMLSEHAFDSGLGFQQEMAHDLDDMMLGVARDYWRTWLYELSDARVLDDLGPLAQSPEQLLGECRPWLRPERGAMQFHAAGQALPKAHSPKEASGALQSWYQKLDQRIAQLKPLLTADTLAFLDDLYEQGHLKKNIFQPKTWFSKERPLLQQWLSNPNWINVLSSEGEAWVTKFARRKVEASLKKGSELPEHPLFDALDQLQDFLATRPEIRLGVLSHAAEWLAEGIETQKQRTATMGFDDLLTRLHSALTRPGGEVLAERIRSQFPVAMVDEFQDTDPIQFAIFQHIYPDVSATDYNLTLVGDPKQAIYSFRGADLNTYLQARRWTQGRHYNLPRNFRSTQDLVAAVNALFVHGENLERGAFGFKNVSDNELPYFPVSAHGQTWAYEEDGTAMPPVSYWLASELPGEYRKAAYQRDMAAACANRIAAMLNGSAAGIHGLRGEEGLQPLQPNSFAVLVRSKGEARVMQDALAQHQIRSVFLSDRESVFASEEAQLLLAWMQAVYAPEDEQKLRAALMLRLSMQSDAQLAEWLDDEQSWEQVTDHIRDFQRIWRWQGILPMVQAWLHRFALPSRWLSLNNGERVLTNILHLAELLQRESAQRDGETGLMRWFAAHMQQPSSAEEQIQRLESDASRVQIVTIHKSKGLQYDFVFLPFICAARDVKNKGAIRYSDNFQIILDVMPSEDTVARADWERLQEDVRLLYVALTRPVYGCWLGLASFSEGRGSKSSIGKSALGYLLQLTSETQPSDFQQALESLPWAREKLPEDAYVHIPEHTEARVPALTLARSVAPERWWIASYSALKTDTQASAQGAPDTARQEQHQDDEGELDGADAESKALSAPAVALGDSSTTDMGLHDFPRGASMGTFLHGLLEWACEQGFAESALLSQEQAHLLERRLQQRGLAEHTAAIKKWLKDMLTTPLALPEHEQSMSLATLSSSVSELEFWLEAQHISVADLDRLVQRYFWPEEARANLLPETLNGMLKGFIDLTFVAADGRYWVCDYKSNWLGDSTAAYTDASMRKAMLGKRYDVQAALYLFALHRLLKARIPNYMANPQQHLGGAMYWFIREPEQGQLWMPAAHQFLEEMDALFAASAEVAL</sequence>
<dbReference type="InterPro" id="IPR004586">
    <property type="entry name" value="RecB"/>
</dbReference>
<proteinExistence type="inferred from homology"/>
<dbReference type="EC" id="5.6.2.4" evidence="15"/>
<evidence type="ECO:0000256" key="10">
    <source>
        <dbReference type="ARBA" id="ARBA00023125"/>
    </source>
</evidence>
<evidence type="ECO:0000259" key="18">
    <source>
        <dbReference type="PROSITE" id="PS51198"/>
    </source>
</evidence>
<feature type="binding site" evidence="16">
    <location>
        <begin position="21"/>
        <end position="28"/>
    </location>
    <ligand>
        <name>ATP</name>
        <dbReference type="ChEBI" id="CHEBI:30616"/>
    </ligand>
</feature>
<feature type="region of interest" description="Disordered" evidence="17">
    <location>
        <begin position="944"/>
        <end position="972"/>
    </location>
</feature>
<feature type="binding site" evidence="15">
    <location>
        <position position="1127"/>
    </location>
    <ligand>
        <name>Mg(2+)</name>
        <dbReference type="ChEBI" id="CHEBI:18420"/>
    </ligand>
</feature>
<dbReference type="OrthoDB" id="9810135at2"/>
<evidence type="ECO:0000256" key="2">
    <source>
        <dbReference type="ARBA" id="ARBA00022723"/>
    </source>
</evidence>
<dbReference type="InterPro" id="IPR011604">
    <property type="entry name" value="PDDEXK-like_dom_sf"/>
</dbReference>
<evidence type="ECO:0000256" key="14">
    <source>
        <dbReference type="ARBA" id="ARBA00048988"/>
    </source>
</evidence>
<keyword evidence="12 15" id="KW-0413">Isomerase</keyword>
<name>A0A552X045_9GAMM</name>
<dbReference type="CDD" id="cd22352">
    <property type="entry name" value="RecB_C-like"/>
    <property type="match status" value="1"/>
</dbReference>
<keyword evidence="7 15" id="KW-0269">Exonuclease</keyword>
<feature type="domain" description="UvrD-like helicase ATP-binding" evidence="18">
    <location>
        <begin position="1"/>
        <end position="479"/>
    </location>
</feature>
<protein>
    <recommendedName>
        <fullName evidence="15">RecBCD enzyme subunit RecB</fullName>
        <ecNumber evidence="15">3.1.11.5</ecNumber>
        <ecNumber evidence="15">5.6.2.4</ecNumber>
    </recommendedName>
    <alternativeName>
        <fullName evidence="15">DNA 3'-5' helicase subunit RecB</fullName>
    </alternativeName>
    <alternativeName>
        <fullName evidence="15">Exonuclease V subunit RecB</fullName>
        <shortName evidence="15">ExoV subunit RecB</shortName>
    </alternativeName>
    <alternativeName>
        <fullName evidence="15">Helicase/nuclease RecBCD subunit RecB</fullName>
    </alternativeName>
</protein>
<keyword evidence="9 15" id="KW-0460">Magnesium</keyword>
<comment type="catalytic activity">
    <reaction evidence="13 15">
        <text>Couples ATP hydrolysis with the unwinding of duplex DNA by translocating in the 3'-5' direction.</text>
        <dbReference type="EC" id="5.6.2.4"/>
    </reaction>
</comment>
<dbReference type="EC" id="3.1.11.5" evidence="15"/>
<comment type="domain">
    <text evidence="15">The C-terminal domain has nuclease activity and interacts with RecD. It interacts with RecA, facilitating its loading onto ssDNA.</text>
</comment>
<dbReference type="InterPro" id="IPR011335">
    <property type="entry name" value="Restrct_endonuc-II-like"/>
</dbReference>
<evidence type="ECO:0000256" key="12">
    <source>
        <dbReference type="ARBA" id="ARBA00023235"/>
    </source>
</evidence>
<dbReference type="Proteomes" id="UP000320359">
    <property type="component" value="Unassembled WGS sequence"/>
</dbReference>
<evidence type="ECO:0000256" key="16">
    <source>
        <dbReference type="PROSITE-ProRule" id="PRU00560"/>
    </source>
</evidence>
<dbReference type="EMBL" id="VJWL01000003">
    <property type="protein sequence ID" value="TRW48438.1"/>
    <property type="molecule type" value="Genomic_DNA"/>
</dbReference>